<dbReference type="SUPFAM" id="SSF109854">
    <property type="entry name" value="DinB/YfiT-like putative metalloenzymes"/>
    <property type="match status" value="1"/>
</dbReference>
<sequence>MALDEHGRPETPLSAGEVETLVGFLEYQRATFAWRCSGLDAAGLGVSVGASTMTLGGMLKHLAYYEDNWFSYRLRGNERQAIWADENWDADPDWEWNSAAQDAPEELRALWQDSVSRSRELLAEALADGGLDQPAGRQLVNGRTASVRWIVFHMIEEYARHNGHADLIRESIDGQVGE</sequence>
<dbReference type="AlphaFoldDB" id="A0A4R4XD92"/>
<name>A0A4R4XD92_9ACTN</name>
<accession>A0A4R4XD92</accession>
<dbReference type="InterPro" id="IPR007061">
    <property type="entry name" value="MST-like"/>
</dbReference>
<reference evidence="1 2" key="1">
    <citation type="submission" date="2019-02" db="EMBL/GenBank/DDBJ databases">
        <title>Draft genome sequences of novel Actinobacteria.</title>
        <authorList>
            <person name="Sahin N."/>
            <person name="Ay H."/>
            <person name="Saygin H."/>
        </authorList>
    </citation>
    <scope>NUCLEOTIDE SEQUENCE [LARGE SCALE GENOMIC DNA]</scope>
    <source>
        <strain evidence="1 2">16K104</strain>
    </source>
</reference>
<comment type="caution">
    <text evidence="1">The sequence shown here is derived from an EMBL/GenBank/DDBJ whole genome shotgun (WGS) entry which is preliminary data.</text>
</comment>
<evidence type="ECO:0000313" key="1">
    <source>
        <dbReference type="EMBL" id="TDD28643.1"/>
    </source>
</evidence>
<gene>
    <name evidence="1" type="ORF">E1218_06675</name>
</gene>
<dbReference type="OrthoDB" id="4548523at2"/>
<dbReference type="Gene3D" id="1.20.120.450">
    <property type="entry name" value="dinb family like domain"/>
    <property type="match status" value="1"/>
</dbReference>
<dbReference type="EMBL" id="SMKR01000019">
    <property type="protein sequence ID" value="TDD28643.1"/>
    <property type="molecule type" value="Genomic_DNA"/>
</dbReference>
<dbReference type="InterPro" id="IPR034660">
    <property type="entry name" value="DinB/YfiT-like"/>
</dbReference>
<protein>
    <submittedName>
        <fullName evidence="1">DinB family protein</fullName>
    </submittedName>
</protein>
<organism evidence="1 2">
    <name type="scientific">Kribbella turkmenica</name>
    <dbReference type="NCBI Taxonomy" id="2530375"/>
    <lineage>
        <taxon>Bacteria</taxon>
        <taxon>Bacillati</taxon>
        <taxon>Actinomycetota</taxon>
        <taxon>Actinomycetes</taxon>
        <taxon>Propionibacteriales</taxon>
        <taxon>Kribbellaceae</taxon>
        <taxon>Kribbella</taxon>
    </lineage>
</organism>
<keyword evidence="2" id="KW-1185">Reference proteome</keyword>
<dbReference type="Proteomes" id="UP000295172">
    <property type="component" value="Unassembled WGS sequence"/>
</dbReference>
<dbReference type="Pfam" id="PF04978">
    <property type="entry name" value="MST"/>
    <property type="match status" value="1"/>
</dbReference>
<proteinExistence type="predicted"/>
<evidence type="ECO:0000313" key="2">
    <source>
        <dbReference type="Proteomes" id="UP000295172"/>
    </source>
</evidence>
<dbReference type="RefSeq" id="WP_132317342.1">
    <property type="nucleotide sequence ID" value="NZ_SMKR01000019.1"/>
</dbReference>